<proteinExistence type="inferred from homology"/>
<dbReference type="InterPro" id="IPR007372">
    <property type="entry name" value="Lipid/polyisoprenoid-bd_YceI"/>
</dbReference>
<dbReference type="PANTHER" id="PTHR34406">
    <property type="entry name" value="PROTEIN YCEI"/>
    <property type="match status" value="1"/>
</dbReference>
<evidence type="ECO:0000313" key="4">
    <source>
        <dbReference type="Proteomes" id="UP000570678"/>
    </source>
</evidence>
<comment type="caution">
    <text evidence="3">The sequence shown here is derived from an EMBL/GenBank/DDBJ whole genome shotgun (WGS) entry which is preliminary data.</text>
</comment>
<dbReference type="Pfam" id="PF04264">
    <property type="entry name" value="YceI"/>
    <property type="match status" value="1"/>
</dbReference>
<dbReference type="EMBL" id="JAAXOT010000013">
    <property type="protein sequence ID" value="NKY59000.1"/>
    <property type="molecule type" value="Genomic_DNA"/>
</dbReference>
<keyword evidence="4" id="KW-1185">Reference proteome</keyword>
<protein>
    <submittedName>
        <fullName evidence="3">YceI family protein</fullName>
    </submittedName>
</protein>
<evidence type="ECO:0000259" key="2">
    <source>
        <dbReference type="SMART" id="SM00867"/>
    </source>
</evidence>
<evidence type="ECO:0000256" key="1">
    <source>
        <dbReference type="ARBA" id="ARBA00008812"/>
    </source>
</evidence>
<feature type="domain" description="Lipid/polyisoprenoid-binding YceI-like" evidence="2">
    <location>
        <begin position="15"/>
        <end position="170"/>
    </location>
</feature>
<comment type="similarity">
    <text evidence="1">Belongs to the UPF0312 family.</text>
</comment>
<dbReference type="Proteomes" id="UP000570678">
    <property type="component" value="Unassembled WGS sequence"/>
</dbReference>
<accession>A0A846YN20</accession>
<dbReference type="Gene3D" id="2.40.128.110">
    <property type="entry name" value="Lipid/polyisoprenoid-binding, YceI-like"/>
    <property type="match status" value="1"/>
</dbReference>
<dbReference type="SUPFAM" id="SSF101874">
    <property type="entry name" value="YceI-like"/>
    <property type="match status" value="1"/>
</dbReference>
<dbReference type="SMART" id="SM00867">
    <property type="entry name" value="YceI"/>
    <property type="match status" value="1"/>
</dbReference>
<gene>
    <name evidence="3" type="ORF">HGA15_23180</name>
</gene>
<dbReference type="InterPro" id="IPR036761">
    <property type="entry name" value="TTHA0802/YceI-like_sf"/>
</dbReference>
<dbReference type="PANTHER" id="PTHR34406:SF1">
    <property type="entry name" value="PROTEIN YCEI"/>
    <property type="match status" value="1"/>
</dbReference>
<sequence>MTDARNRASGAGASRWRVDPATSRISFEARWMFGAHTARGVFERFAGWATLHDDGSLVGELTMDPSSVNTGIRLRDRHLQNRLFLDSGNHPVITFMSRDIRLDGPSLTGAGHLVVRDRGVEVPLRGAVRIDAEQLTLSGSATLDVRRFGWPTALGYIGRSLVVDGAISLERHA</sequence>
<organism evidence="3 4">
    <name type="scientific">Nocardia flavorosea</name>
    <dbReference type="NCBI Taxonomy" id="53429"/>
    <lineage>
        <taxon>Bacteria</taxon>
        <taxon>Bacillati</taxon>
        <taxon>Actinomycetota</taxon>
        <taxon>Actinomycetes</taxon>
        <taxon>Mycobacteriales</taxon>
        <taxon>Nocardiaceae</taxon>
        <taxon>Nocardia</taxon>
    </lineage>
</organism>
<dbReference type="RefSeq" id="WP_062974922.1">
    <property type="nucleotide sequence ID" value="NZ_JAAXOT010000013.1"/>
</dbReference>
<evidence type="ECO:0000313" key="3">
    <source>
        <dbReference type="EMBL" id="NKY59000.1"/>
    </source>
</evidence>
<reference evidence="3 4" key="1">
    <citation type="submission" date="2020-04" db="EMBL/GenBank/DDBJ databases">
        <title>MicrobeNet Type strains.</title>
        <authorList>
            <person name="Nicholson A.C."/>
        </authorList>
    </citation>
    <scope>NUCLEOTIDE SEQUENCE [LARGE SCALE GENOMIC DNA]</scope>
    <source>
        <strain evidence="3 4">JCM 3332</strain>
    </source>
</reference>
<name>A0A846YN20_9NOCA</name>
<dbReference type="AlphaFoldDB" id="A0A846YN20"/>